<dbReference type="PANTHER" id="PTHR30273:SF2">
    <property type="entry name" value="PROTEIN FECR"/>
    <property type="match status" value="1"/>
</dbReference>
<dbReference type="EMBL" id="SJSN01000009">
    <property type="protein sequence ID" value="TCD08266.1"/>
    <property type="molecule type" value="Genomic_DNA"/>
</dbReference>
<name>A0A4R0NZE3_9SPHI</name>
<evidence type="ECO:0000259" key="2">
    <source>
        <dbReference type="Pfam" id="PF04773"/>
    </source>
</evidence>
<feature type="transmembrane region" description="Helical" evidence="1">
    <location>
        <begin position="80"/>
        <end position="101"/>
    </location>
</feature>
<dbReference type="InterPro" id="IPR012373">
    <property type="entry name" value="Ferrdict_sens_TM"/>
</dbReference>
<dbReference type="Proteomes" id="UP000291485">
    <property type="component" value="Unassembled WGS sequence"/>
</dbReference>
<dbReference type="AlphaFoldDB" id="A0A4R0NZE3"/>
<dbReference type="PANTHER" id="PTHR30273">
    <property type="entry name" value="PERIPLASMIC SIGNAL SENSOR AND SIGMA FACTOR ACTIVATOR FECR-RELATED"/>
    <property type="match status" value="1"/>
</dbReference>
<keyword evidence="1" id="KW-0472">Membrane</keyword>
<dbReference type="Gene3D" id="3.55.50.30">
    <property type="match status" value="1"/>
</dbReference>
<evidence type="ECO:0000313" key="4">
    <source>
        <dbReference type="EMBL" id="TCD08266.1"/>
    </source>
</evidence>
<comment type="caution">
    <text evidence="4">The sequence shown here is derived from an EMBL/GenBank/DDBJ whole genome shotgun (WGS) entry which is preliminary data.</text>
</comment>
<keyword evidence="1" id="KW-1133">Transmembrane helix</keyword>
<dbReference type="RefSeq" id="WP_131559322.1">
    <property type="nucleotide sequence ID" value="NZ_SJSN01000009.1"/>
</dbReference>
<evidence type="ECO:0000313" key="5">
    <source>
        <dbReference type="Proteomes" id="UP000291485"/>
    </source>
</evidence>
<proteinExistence type="predicted"/>
<dbReference type="GO" id="GO:0016989">
    <property type="term" value="F:sigma factor antagonist activity"/>
    <property type="evidence" value="ECO:0007669"/>
    <property type="project" value="TreeGrafter"/>
</dbReference>
<feature type="domain" description="Protein FecR C-terminal" evidence="3">
    <location>
        <begin position="313"/>
        <end position="382"/>
    </location>
</feature>
<dbReference type="Pfam" id="PF16344">
    <property type="entry name" value="FecR_C"/>
    <property type="match status" value="1"/>
</dbReference>
<dbReference type="OrthoDB" id="737880at2"/>
<evidence type="ECO:0000259" key="3">
    <source>
        <dbReference type="Pfam" id="PF16344"/>
    </source>
</evidence>
<reference evidence="4 5" key="1">
    <citation type="submission" date="2019-02" db="EMBL/GenBank/DDBJ databases">
        <title>Pedobacter sp. RP-3-11 sp. nov., isolated from Arctic soil.</title>
        <authorList>
            <person name="Dahal R.H."/>
        </authorList>
    </citation>
    <scope>NUCLEOTIDE SEQUENCE [LARGE SCALE GENOMIC DNA]</scope>
    <source>
        <strain evidence="4 5">RP-3-11</strain>
    </source>
</reference>
<gene>
    <name evidence="4" type="ORF">EZ449_12720</name>
</gene>
<keyword evidence="1" id="KW-0812">Transmembrane</keyword>
<dbReference type="Gene3D" id="2.60.120.1440">
    <property type="match status" value="1"/>
</dbReference>
<feature type="domain" description="FecR protein" evidence="2">
    <location>
        <begin position="180"/>
        <end position="270"/>
    </location>
</feature>
<accession>A0A4R0NZE3</accession>
<keyword evidence="5" id="KW-1185">Reference proteome</keyword>
<evidence type="ECO:0000256" key="1">
    <source>
        <dbReference type="SAM" id="Phobius"/>
    </source>
</evidence>
<organism evidence="4 5">
    <name type="scientific">Pedobacter frigidisoli</name>
    <dbReference type="NCBI Taxonomy" id="2530455"/>
    <lineage>
        <taxon>Bacteria</taxon>
        <taxon>Pseudomonadati</taxon>
        <taxon>Bacteroidota</taxon>
        <taxon>Sphingobacteriia</taxon>
        <taxon>Sphingobacteriales</taxon>
        <taxon>Sphingobacteriaceae</taxon>
        <taxon>Pedobacter</taxon>
    </lineage>
</organism>
<dbReference type="PIRSF" id="PIRSF018266">
    <property type="entry name" value="FecR"/>
    <property type="match status" value="1"/>
</dbReference>
<dbReference type="InterPro" id="IPR006860">
    <property type="entry name" value="FecR"/>
</dbReference>
<protein>
    <submittedName>
        <fullName evidence="4">FecR family protein</fullName>
    </submittedName>
</protein>
<dbReference type="InterPro" id="IPR032508">
    <property type="entry name" value="FecR_C"/>
</dbReference>
<dbReference type="Pfam" id="PF04773">
    <property type="entry name" value="FecR"/>
    <property type="match status" value="1"/>
</dbReference>
<sequence>MNAKENIWVEVIQQLNNNELPNQQLLEQLSLEERELIDALQADKMIAGANHLINAINEDSAWNKVRSNFPAKTVKLMPRLLRYAAIFLLPVLILAGGVLYYTKNNQPVELSLAKLQATDHHKATLILADGSKVELSENPNKQLGDVAGTSITNKNKELLSYKTDGSASTEQIFNKLIIPRGAEYKLALADGTTVIINSASVLRFPVNINAASSRDVYLEKGEAYFQVAKNPNKPFIVHANGMDVKVLGTTFNVNTYTKTTRTTLVEGKVEAKSANNQITVLSPNQQAIFNQQTNALIKADVDVMPYVAWANGKIVFEEATLDEVMDQLSLWYDYDVEFQSDKIKQIHFSGEIERYSDIKVILNIIEQTGGVKFSIKNRRIYVDQR</sequence>